<sequence>MYQPCQALEEDIPIMFNEAETEESNKVFARVEERTETENPRDFRFSAQSSPRPSASPPIP</sequence>
<feature type="compositionally biased region" description="Basic and acidic residues" evidence="1">
    <location>
        <begin position="32"/>
        <end position="44"/>
    </location>
</feature>
<dbReference type="Proteomes" id="UP001623349">
    <property type="component" value="Unassembled WGS sequence"/>
</dbReference>
<gene>
    <name evidence="2" type="ORF">APTSU1_000926700</name>
</gene>
<evidence type="ECO:0000313" key="2">
    <source>
        <dbReference type="EMBL" id="GAB1294034.1"/>
    </source>
</evidence>
<organism evidence="2 3">
    <name type="scientific">Apodemus speciosus</name>
    <name type="common">Large Japanese field mouse</name>
    <dbReference type="NCBI Taxonomy" id="105296"/>
    <lineage>
        <taxon>Eukaryota</taxon>
        <taxon>Metazoa</taxon>
        <taxon>Chordata</taxon>
        <taxon>Craniata</taxon>
        <taxon>Vertebrata</taxon>
        <taxon>Euteleostomi</taxon>
        <taxon>Mammalia</taxon>
        <taxon>Eutheria</taxon>
        <taxon>Euarchontoglires</taxon>
        <taxon>Glires</taxon>
        <taxon>Rodentia</taxon>
        <taxon>Myomorpha</taxon>
        <taxon>Muroidea</taxon>
        <taxon>Muridae</taxon>
        <taxon>Murinae</taxon>
        <taxon>Apodemus</taxon>
    </lineage>
</organism>
<proteinExistence type="predicted"/>
<keyword evidence="3" id="KW-1185">Reference proteome</keyword>
<feature type="region of interest" description="Disordered" evidence="1">
    <location>
        <begin position="32"/>
        <end position="60"/>
    </location>
</feature>
<dbReference type="EMBL" id="BAAFST010000009">
    <property type="protein sequence ID" value="GAB1294034.1"/>
    <property type="molecule type" value="Genomic_DNA"/>
</dbReference>
<evidence type="ECO:0000256" key="1">
    <source>
        <dbReference type="SAM" id="MobiDB-lite"/>
    </source>
</evidence>
<protein>
    <submittedName>
        <fullName evidence="2">Uncharacterized protein</fullName>
    </submittedName>
</protein>
<accession>A0ABQ0F428</accession>
<name>A0ABQ0F428_APOSI</name>
<comment type="caution">
    <text evidence="2">The sequence shown here is derived from an EMBL/GenBank/DDBJ whole genome shotgun (WGS) entry which is preliminary data.</text>
</comment>
<evidence type="ECO:0000313" key="3">
    <source>
        <dbReference type="Proteomes" id="UP001623349"/>
    </source>
</evidence>
<reference evidence="2 3" key="1">
    <citation type="submission" date="2024-08" db="EMBL/GenBank/DDBJ databases">
        <title>The draft genome of Apodemus speciosus.</title>
        <authorList>
            <person name="Nabeshima K."/>
            <person name="Suzuki S."/>
            <person name="Onuma M."/>
        </authorList>
    </citation>
    <scope>NUCLEOTIDE SEQUENCE [LARGE SCALE GENOMIC DNA]</scope>
    <source>
        <strain evidence="2">IB14-021</strain>
    </source>
</reference>